<keyword evidence="1" id="KW-0812">Transmembrane</keyword>
<dbReference type="AlphaFoldDB" id="A0AAD4GLT4"/>
<evidence type="ECO:0000256" key="1">
    <source>
        <dbReference type="SAM" id="Phobius"/>
    </source>
</evidence>
<feature type="transmembrane region" description="Helical" evidence="1">
    <location>
        <begin position="221"/>
        <end position="241"/>
    </location>
</feature>
<feature type="transmembrane region" description="Helical" evidence="1">
    <location>
        <begin position="247"/>
        <end position="269"/>
    </location>
</feature>
<reference evidence="3" key="1">
    <citation type="submission" date="2019-10" db="EMBL/GenBank/DDBJ databases">
        <authorList>
            <consortium name="DOE Joint Genome Institute"/>
            <person name="Kuo A."/>
            <person name="Miyauchi S."/>
            <person name="Kiss E."/>
            <person name="Drula E."/>
            <person name="Kohler A."/>
            <person name="Sanchez-Garcia M."/>
            <person name="Andreopoulos B."/>
            <person name="Barry K.W."/>
            <person name="Bonito G."/>
            <person name="Buee M."/>
            <person name="Carver A."/>
            <person name="Chen C."/>
            <person name="Cichocki N."/>
            <person name="Clum A."/>
            <person name="Culley D."/>
            <person name="Crous P.W."/>
            <person name="Fauchery L."/>
            <person name="Girlanda M."/>
            <person name="Hayes R."/>
            <person name="Keri Z."/>
            <person name="LaButti K."/>
            <person name="Lipzen A."/>
            <person name="Lombard V."/>
            <person name="Magnuson J."/>
            <person name="Maillard F."/>
            <person name="Morin E."/>
            <person name="Murat C."/>
            <person name="Nolan M."/>
            <person name="Ohm R."/>
            <person name="Pangilinan J."/>
            <person name="Pereira M."/>
            <person name="Perotto S."/>
            <person name="Peter M."/>
            <person name="Riley R."/>
            <person name="Sitrit Y."/>
            <person name="Stielow B."/>
            <person name="Szollosi G."/>
            <person name="Zifcakova L."/>
            <person name="Stursova M."/>
            <person name="Spatafora J.W."/>
            <person name="Tedersoo L."/>
            <person name="Vaario L.-M."/>
            <person name="Yamada A."/>
            <person name="Yan M."/>
            <person name="Wang P."/>
            <person name="Xu J."/>
            <person name="Bruns T."/>
            <person name="Baldrian P."/>
            <person name="Vilgalys R."/>
            <person name="Henrissat B."/>
            <person name="Grigoriev I.V."/>
            <person name="Hibbett D."/>
            <person name="Nagy L.G."/>
            <person name="Martin F.M."/>
        </authorList>
    </citation>
    <scope>NUCLEOTIDE SEQUENCE</scope>
    <source>
        <strain evidence="3">BED1</strain>
    </source>
</reference>
<keyword evidence="1" id="KW-0472">Membrane</keyword>
<organism evidence="3 4">
    <name type="scientific">Boletus edulis BED1</name>
    <dbReference type="NCBI Taxonomy" id="1328754"/>
    <lineage>
        <taxon>Eukaryota</taxon>
        <taxon>Fungi</taxon>
        <taxon>Dikarya</taxon>
        <taxon>Basidiomycota</taxon>
        <taxon>Agaricomycotina</taxon>
        <taxon>Agaricomycetes</taxon>
        <taxon>Agaricomycetidae</taxon>
        <taxon>Boletales</taxon>
        <taxon>Boletineae</taxon>
        <taxon>Boletaceae</taxon>
        <taxon>Boletoideae</taxon>
        <taxon>Boletus</taxon>
    </lineage>
</organism>
<dbReference type="InterPro" id="IPR045340">
    <property type="entry name" value="DUF6533"/>
</dbReference>
<evidence type="ECO:0000259" key="2">
    <source>
        <dbReference type="Pfam" id="PF20151"/>
    </source>
</evidence>
<feature type="transmembrane region" description="Helical" evidence="1">
    <location>
        <begin position="14"/>
        <end position="34"/>
    </location>
</feature>
<comment type="caution">
    <text evidence="3">The sequence shown here is derived from an EMBL/GenBank/DDBJ whole genome shotgun (WGS) entry which is preliminary data.</text>
</comment>
<evidence type="ECO:0000313" key="3">
    <source>
        <dbReference type="EMBL" id="KAF8452770.1"/>
    </source>
</evidence>
<dbReference type="EMBL" id="WHUW01000001">
    <property type="protein sequence ID" value="KAF8452770.1"/>
    <property type="molecule type" value="Genomic_DNA"/>
</dbReference>
<name>A0AAD4GLT4_BOLED</name>
<dbReference type="Proteomes" id="UP001194468">
    <property type="component" value="Unassembled WGS sequence"/>
</dbReference>
<proteinExistence type="predicted"/>
<gene>
    <name evidence="3" type="ORF">L210DRAFT_2056689</name>
</gene>
<feature type="transmembrane region" description="Helical" evidence="1">
    <location>
        <begin position="119"/>
        <end position="141"/>
    </location>
</feature>
<dbReference type="Pfam" id="PF20151">
    <property type="entry name" value="DUF6533"/>
    <property type="match status" value="1"/>
</dbReference>
<feature type="domain" description="DUF6533" evidence="2">
    <location>
        <begin position="19"/>
        <end position="61"/>
    </location>
</feature>
<evidence type="ECO:0000313" key="4">
    <source>
        <dbReference type="Proteomes" id="UP001194468"/>
    </source>
</evidence>
<reference evidence="3" key="2">
    <citation type="journal article" date="2020" name="Nat. Commun.">
        <title>Large-scale genome sequencing of mycorrhizal fungi provides insights into the early evolution of symbiotic traits.</title>
        <authorList>
            <person name="Miyauchi S."/>
            <person name="Kiss E."/>
            <person name="Kuo A."/>
            <person name="Drula E."/>
            <person name="Kohler A."/>
            <person name="Sanchez-Garcia M."/>
            <person name="Morin E."/>
            <person name="Andreopoulos B."/>
            <person name="Barry K.W."/>
            <person name="Bonito G."/>
            <person name="Buee M."/>
            <person name="Carver A."/>
            <person name="Chen C."/>
            <person name="Cichocki N."/>
            <person name="Clum A."/>
            <person name="Culley D."/>
            <person name="Crous P.W."/>
            <person name="Fauchery L."/>
            <person name="Girlanda M."/>
            <person name="Hayes R.D."/>
            <person name="Keri Z."/>
            <person name="LaButti K."/>
            <person name="Lipzen A."/>
            <person name="Lombard V."/>
            <person name="Magnuson J."/>
            <person name="Maillard F."/>
            <person name="Murat C."/>
            <person name="Nolan M."/>
            <person name="Ohm R.A."/>
            <person name="Pangilinan J."/>
            <person name="Pereira M.F."/>
            <person name="Perotto S."/>
            <person name="Peter M."/>
            <person name="Pfister S."/>
            <person name="Riley R."/>
            <person name="Sitrit Y."/>
            <person name="Stielow J.B."/>
            <person name="Szollosi G."/>
            <person name="Zifcakova L."/>
            <person name="Stursova M."/>
            <person name="Spatafora J.W."/>
            <person name="Tedersoo L."/>
            <person name="Vaario L.M."/>
            <person name="Yamada A."/>
            <person name="Yan M."/>
            <person name="Wang P."/>
            <person name="Xu J."/>
            <person name="Bruns T."/>
            <person name="Baldrian P."/>
            <person name="Vilgalys R."/>
            <person name="Dunand C."/>
            <person name="Henrissat B."/>
            <person name="Grigoriev I.V."/>
            <person name="Hibbett D."/>
            <person name="Nagy L.G."/>
            <person name="Martin F.M."/>
        </authorList>
    </citation>
    <scope>NUCLEOTIDE SEQUENCE</scope>
    <source>
        <strain evidence="3">BED1</strain>
    </source>
</reference>
<keyword evidence="1" id="KW-1133">Transmembrane helix</keyword>
<protein>
    <recommendedName>
        <fullName evidence="2">DUF6533 domain-containing protein</fullName>
    </recommendedName>
</protein>
<feature type="transmembrane region" description="Helical" evidence="1">
    <location>
        <begin position="46"/>
        <end position="66"/>
    </location>
</feature>
<sequence>MSSDVQSALARLQWIDYGSLVIVIAISYDYCLTFSREVIYIWKRPWTSVTTLFLVIRYVGCLSGITEALYGSSFIPGPVKVRHCTIIYYLGMWASAIFLTAANMVMILRVYAIYNRSRIILGVLLVMYVMKVMVLFTAAGIDSDPKYVAVSIGRLPDITVCGVPLGTQTWNIVSEVMQGILSTVLCSLVVVRFVRESVQIYRATDKWQPNRYLTLIVKDGLLYYFSALLYYVINFLGILGVLPSGGWARQALLVIANIPLYTLAPRFIIDLRELYVRDTQGRWDNGMDTGFGLSSRVPVPHYAPVSTTFGTIAFAEGSGTGDLESVDETASVDSERQVLMV</sequence>
<feature type="transmembrane region" description="Helical" evidence="1">
    <location>
        <begin position="176"/>
        <end position="194"/>
    </location>
</feature>
<feature type="transmembrane region" description="Helical" evidence="1">
    <location>
        <begin position="86"/>
        <end position="107"/>
    </location>
</feature>
<accession>A0AAD4GLT4</accession>
<keyword evidence="4" id="KW-1185">Reference proteome</keyword>